<evidence type="ECO:0000256" key="6">
    <source>
        <dbReference type="SAM" id="SignalP"/>
    </source>
</evidence>
<keyword evidence="3 6" id="KW-0732">Signal</keyword>
<feature type="domain" description="RagB/SusD" evidence="7">
    <location>
        <begin position="363"/>
        <end position="508"/>
    </location>
</feature>
<dbReference type="GO" id="GO:0009279">
    <property type="term" value="C:cell outer membrane"/>
    <property type="evidence" value="ECO:0007669"/>
    <property type="project" value="UniProtKB-SubCell"/>
</dbReference>
<dbReference type="CDD" id="cd08977">
    <property type="entry name" value="SusD"/>
    <property type="match status" value="1"/>
</dbReference>
<dbReference type="InterPro" id="IPR012944">
    <property type="entry name" value="SusD_RagB_dom"/>
</dbReference>
<accession>A0A939GC75</accession>
<dbReference type="InterPro" id="IPR033985">
    <property type="entry name" value="SusD-like_N"/>
</dbReference>
<evidence type="ECO:0000256" key="5">
    <source>
        <dbReference type="ARBA" id="ARBA00023237"/>
    </source>
</evidence>
<dbReference type="PROSITE" id="PS51257">
    <property type="entry name" value="PROKAR_LIPOPROTEIN"/>
    <property type="match status" value="1"/>
</dbReference>
<evidence type="ECO:0000259" key="7">
    <source>
        <dbReference type="Pfam" id="PF07980"/>
    </source>
</evidence>
<evidence type="ECO:0000256" key="2">
    <source>
        <dbReference type="ARBA" id="ARBA00006275"/>
    </source>
</evidence>
<feature type="chain" id="PRO_5037530550" evidence="6">
    <location>
        <begin position="18"/>
        <end position="508"/>
    </location>
</feature>
<comment type="similarity">
    <text evidence="2">Belongs to the SusD family.</text>
</comment>
<sequence length="508" mass="56215">MKRILSYFALTSLFSLGTGLFSCQQQLDEVTPQTSLNQQLALTDANAALTLYNGVYASLRTYQATFVTLGEMRSDLWADGLYTESEDATLKQYWSHNISRNNVPATNWAGFYTLIDRINTVIKLFPNSPLEEASRNRYLAEMYGLRSYVYYTMLRTWGGVPITAEPVTAVGELTQLYKARSTPEEVMKQIKSDLEQSLTLFGGINTFTTKRVYWNRAATLTLKGDVYIWSGTHLGGGSTDFTTAKTALEEVKALPTLGLQANYADVFDPTKKANNREIIVALNFEKNEVVQSAYTSFLVNTTQAGTLLLDAVPGPGTPVNAAYPLVAGASRVGISPALLARLTGAPADQRIRNSFRIMYRNTSGNPVAGVLLTKFIGRVDAGVQLYDNDFPLYRYADVLLLLAEANTKLGNDPSADINAIRARAYGTGYVRYVSGNEQANMDAILEEYLREFIGEGKRWWALRRAGDAYVFRNVNSAYLPATQAYKLLLPISVTMLNSDPKLTQTPGY</sequence>
<dbReference type="SUPFAM" id="SSF48452">
    <property type="entry name" value="TPR-like"/>
    <property type="match status" value="1"/>
</dbReference>
<keyword evidence="5" id="KW-0998">Cell outer membrane</keyword>
<feature type="signal peptide" evidence="6">
    <location>
        <begin position="1"/>
        <end position="17"/>
    </location>
</feature>
<dbReference type="InterPro" id="IPR011990">
    <property type="entry name" value="TPR-like_helical_dom_sf"/>
</dbReference>
<evidence type="ECO:0000259" key="8">
    <source>
        <dbReference type="Pfam" id="PF14322"/>
    </source>
</evidence>
<dbReference type="EMBL" id="JAFMYV010000003">
    <property type="protein sequence ID" value="MBO0936372.1"/>
    <property type="molecule type" value="Genomic_DNA"/>
</dbReference>
<name>A0A939GC75_9BACT</name>
<dbReference type="Proteomes" id="UP000664034">
    <property type="component" value="Unassembled WGS sequence"/>
</dbReference>
<organism evidence="9 10">
    <name type="scientific">Fibrella rubiginis</name>
    <dbReference type="NCBI Taxonomy" id="2817060"/>
    <lineage>
        <taxon>Bacteria</taxon>
        <taxon>Pseudomonadati</taxon>
        <taxon>Bacteroidota</taxon>
        <taxon>Cytophagia</taxon>
        <taxon>Cytophagales</taxon>
        <taxon>Spirosomataceae</taxon>
        <taxon>Fibrella</taxon>
    </lineage>
</organism>
<evidence type="ECO:0000313" key="9">
    <source>
        <dbReference type="EMBL" id="MBO0936372.1"/>
    </source>
</evidence>
<dbReference type="RefSeq" id="WP_207363938.1">
    <property type="nucleotide sequence ID" value="NZ_JAFMYV010000003.1"/>
</dbReference>
<evidence type="ECO:0000256" key="4">
    <source>
        <dbReference type="ARBA" id="ARBA00023136"/>
    </source>
</evidence>
<evidence type="ECO:0000256" key="1">
    <source>
        <dbReference type="ARBA" id="ARBA00004442"/>
    </source>
</evidence>
<dbReference type="Pfam" id="PF07980">
    <property type="entry name" value="SusD_RagB"/>
    <property type="match status" value="1"/>
</dbReference>
<dbReference type="AlphaFoldDB" id="A0A939GC75"/>
<evidence type="ECO:0000256" key="3">
    <source>
        <dbReference type="ARBA" id="ARBA00022729"/>
    </source>
</evidence>
<dbReference type="Pfam" id="PF14322">
    <property type="entry name" value="SusD-like_3"/>
    <property type="match status" value="1"/>
</dbReference>
<comment type="caution">
    <text evidence="9">The sequence shown here is derived from an EMBL/GenBank/DDBJ whole genome shotgun (WGS) entry which is preliminary data.</text>
</comment>
<feature type="domain" description="SusD-like N-terminal" evidence="8">
    <location>
        <begin position="68"/>
        <end position="201"/>
    </location>
</feature>
<evidence type="ECO:0000313" key="10">
    <source>
        <dbReference type="Proteomes" id="UP000664034"/>
    </source>
</evidence>
<protein>
    <submittedName>
        <fullName evidence="9">RagB/SusD family nutrient uptake outer membrane protein</fullName>
    </submittedName>
</protein>
<keyword evidence="10" id="KW-1185">Reference proteome</keyword>
<comment type="subcellular location">
    <subcellularLocation>
        <location evidence="1">Cell outer membrane</location>
    </subcellularLocation>
</comment>
<keyword evidence="4" id="KW-0472">Membrane</keyword>
<proteinExistence type="inferred from homology"/>
<gene>
    <name evidence="9" type="ORF">J2I47_07410</name>
</gene>
<dbReference type="Gene3D" id="1.25.40.390">
    <property type="match status" value="1"/>
</dbReference>
<reference evidence="9" key="1">
    <citation type="submission" date="2021-03" db="EMBL/GenBank/DDBJ databases">
        <title>Fibrella sp. HMF5335 genome sequencing and assembly.</title>
        <authorList>
            <person name="Kang H."/>
            <person name="Kim H."/>
            <person name="Bae S."/>
            <person name="Joh K."/>
        </authorList>
    </citation>
    <scope>NUCLEOTIDE SEQUENCE</scope>
    <source>
        <strain evidence="9">HMF5335</strain>
    </source>
</reference>